<dbReference type="Gene3D" id="3.40.50.300">
    <property type="entry name" value="P-loop containing nucleotide triphosphate hydrolases"/>
    <property type="match status" value="1"/>
</dbReference>
<feature type="compositionally biased region" description="Acidic residues" evidence="2">
    <location>
        <begin position="1"/>
        <end position="22"/>
    </location>
</feature>
<dbReference type="Gene3D" id="1.25.40.10">
    <property type="entry name" value="Tetratricopeptide repeat domain"/>
    <property type="match status" value="1"/>
</dbReference>
<dbReference type="InterPro" id="IPR027417">
    <property type="entry name" value="P-loop_NTPase"/>
</dbReference>
<evidence type="ECO:0000256" key="2">
    <source>
        <dbReference type="SAM" id="MobiDB-lite"/>
    </source>
</evidence>
<dbReference type="Pfam" id="PF13401">
    <property type="entry name" value="AAA_22"/>
    <property type="match status" value="1"/>
</dbReference>
<feature type="coiled-coil region" evidence="1">
    <location>
        <begin position="661"/>
        <end position="688"/>
    </location>
</feature>
<comment type="caution">
    <text evidence="4">The sequence shown here is derived from an EMBL/GenBank/DDBJ whole genome shotgun (WGS) entry which is preliminary data.</text>
</comment>
<evidence type="ECO:0000313" key="4">
    <source>
        <dbReference type="EMBL" id="MDA2811694.1"/>
    </source>
</evidence>
<name>A0ABT4U407_9ACTN</name>
<evidence type="ECO:0000256" key="1">
    <source>
        <dbReference type="SAM" id="Coils"/>
    </source>
</evidence>
<dbReference type="SUPFAM" id="SSF48452">
    <property type="entry name" value="TPR-like"/>
    <property type="match status" value="2"/>
</dbReference>
<evidence type="ECO:0000259" key="3">
    <source>
        <dbReference type="Pfam" id="PF13401"/>
    </source>
</evidence>
<dbReference type="InterPro" id="IPR049945">
    <property type="entry name" value="AAA_22"/>
</dbReference>
<dbReference type="PANTHER" id="PTHR47691">
    <property type="entry name" value="REGULATOR-RELATED"/>
    <property type="match status" value="1"/>
</dbReference>
<sequence length="734" mass="79141">MPEDGADEPFGGEDREPEEQEPEDGKTRGGVSNDFSGAANTVFQIGNVNGGFTINGGLGSGPDGDGGRPSTVPAAPLVFVNRNDVFDGIARTLHESTGTGVFVFEGPLGVGKSSLLRKAAERLQERFPGGVLHYDYTPVEGRRRPDPDQAVTDFLRSLGVKDAFLPETFRGRVDEFLTRTARSPVLVVVDGAQEPAQVRPLIPGGRGALLAAGDGPSLAELVFDPQGAVHHVLEPLGEEEARELLQRKCPRLDPGDPGIPRLIEACDGLPLALVMVAARIRAQDDTAALLADLGSEKRRLAAIGYRGHTLSATFGTTYKRLSGPAAALYRALGEWPGEHFDRYVAEALVPDGGADSLLAELADAGVLEPASEGVYRFRHPLLVADARKRGAETDAADVRRAALGRMAAGFLGRLAFADVAVMGTRTRVTDVGALTEGMNDPFQDGGRTRTRALEWLEGERRTLTGLVMRSSDLGLDDVSWQVAEMATALYMNVRFVQDWVETGLAGAAAAGRAGRSDAEMRLRTAVSRPLADLGRRDEALRQLDRVFEIAREVGDVMLEASAYEFYGRLLQQTDIDAAITAFNRSEDLCASLGDDANARRGAALAAFYRGRARLDAGRMETARKDLEDAHSRLLGLVNPDVRMAARAEAALGRLHLKAERHAEALRTLAKAADALEECQSEYHEAEVREDLAAASTALNLDAETERHLRRALEIYRKGGSPRARDLEQRLSDDT</sequence>
<dbReference type="PANTHER" id="PTHR47691:SF3">
    <property type="entry name" value="HTH-TYPE TRANSCRIPTIONAL REGULATOR RV0890C-RELATED"/>
    <property type="match status" value="1"/>
</dbReference>
<feature type="domain" description="ORC1/DEAH AAA+ ATPase" evidence="3">
    <location>
        <begin position="98"/>
        <end position="194"/>
    </location>
</feature>
<reference evidence="4 5" key="1">
    <citation type="submission" date="2023-01" db="EMBL/GenBank/DDBJ databases">
        <title>Draft genome sequence of Nocardiopsis sp. RSe5-2 isolated from halophytes.</title>
        <authorList>
            <person name="Duangmal K."/>
            <person name="Chantavorakit T."/>
        </authorList>
    </citation>
    <scope>NUCLEOTIDE SEQUENCE [LARGE SCALE GENOMIC DNA]</scope>
    <source>
        <strain evidence="4 5">RSe5-2</strain>
    </source>
</reference>
<keyword evidence="5" id="KW-1185">Reference proteome</keyword>
<evidence type="ECO:0000313" key="5">
    <source>
        <dbReference type="Proteomes" id="UP001527866"/>
    </source>
</evidence>
<protein>
    <submittedName>
        <fullName evidence="4">Tetratricopeptide repeat protein</fullName>
    </submittedName>
</protein>
<dbReference type="EMBL" id="JAQFWQ010000034">
    <property type="protein sequence ID" value="MDA2811694.1"/>
    <property type="molecule type" value="Genomic_DNA"/>
</dbReference>
<dbReference type="Proteomes" id="UP001527866">
    <property type="component" value="Unassembled WGS sequence"/>
</dbReference>
<organism evidence="4 5">
    <name type="scientific">Nocardiopsis endophytica</name>
    <dbReference type="NCBI Taxonomy" id="3018445"/>
    <lineage>
        <taxon>Bacteria</taxon>
        <taxon>Bacillati</taxon>
        <taxon>Actinomycetota</taxon>
        <taxon>Actinomycetes</taxon>
        <taxon>Streptosporangiales</taxon>
        <taxon>Nocardiopsidaceae</taxon>
        <taxon>Nocardiopsis</taxon>
    </lineage>
</organism>
<dbReference type="RefSeq" id="WP_270686149.1">
    <property type="nucleotide sequence ID" value="NZ_JAQFWQ010000034.1"/>
</dbReference>
<accession>A0ABT4U407</accession>
<feature type="region of interest" description="Disordered" evidence="2">
    <location>
        <begin position="1"/>
        <end position="35"/>
    </location>
</feature>
<dbReference type="SUPFAM" id="SSF52540">
    <property type="entry name" value="P-loop containing nucleoside triphosphate hydrolases"/>
    <property type="match status" value="1"/>
</dbReference>
<gene>
    <name evidence="4" type="ORF">O4J56_13720</name>
</gene>
<dbReference type="InterPro" id="IPR011990">
    <property type="entry name" value="TPR-like_helical_dom_sf"/>
</dbReference>
<proteinExistence type="predicted"/>
<keyword evidence="1" id="KW-0175">Coiled coil</keyword>